<accession>A0A0C3EY78</accession>
<dbReference type="PANTHER" id="PTHR45339:SF1">
    <property type="entry name" value="HYBRID SIGNAL TRANSDUCTION HISTIDINE KINASE J"/>
    <property type="match status" value="1"/>
</dbReference>
<organism evidence="6 7">
    <name type="scientific">Piloderma croceum (strain F 1598)</name>
    <dbReference type="NCBI Taxonomy" id="765440"/>
    <lineage>
        <taxon>Eukaryota</taxon>
        <taxon>Fungi</taxon>
        <taxon>Dikarya</taxon>
        <taxon>Basidiomycota</taxon>
        <taxon>Agaricomycotina</taxon>
        <taxon>Agaricomycetes</taxon>
        <taxon>Agaricomycetidae</taxon>
        <taxon>Atheliales</taxon>
        <taxon>Atheliaceae</taxon>
        <taxon>Piloderma</taxon>
    </lineage>
</organism>
<dbReference type="PROSITE" id="PS50110">
    <property type="entry name" value="RESPONSE_REGULATORY"/>
    <property type="match status" value="1"/>
</dbReference>
<evidence type="ECO:0000313" key="7">
    <source>
        <dbReference type="Proteomes" id="UP000054166"/>
    </source>
</evidence>
<reference evidence="7" key="2">
    <citation type="submission" date="2015-01" db="EMBL/GenBank/DDBJ databases">
        <title>Evolutionary Origins and Diversification of the Mycorrhizal Mutualists.</title>
        <authorList>
            <consortium name="DOE Joint Genome Institute"/>
            <consortium name="Mycorrhizal Genomics Consortium"/>
            <person name="Kohler A."/>
            <person name="Kuo A."/>
            <person name="Nagy L.G."/>
            <person name="Floudas D."/>
            <person name="Copeland A."/>
            <person name="Barry K.W."/>
            <person name="Cichocki N."/>
            <person name="Veneault-Fourrey C."/>
            <person name="LaButti K."/>
            <person name="Lindquist E.A."/>
            <person name="Lipzen A."/>
            <person name="Lundell T."/>
            <person name="Morin E."/>
            <person name="Murat C."/>
            <person name="Riley R."/>
            <person name="Ohm R."/>
            <person name="Sun H."/>
            <person name="Tunlid A."/>
            <person name="Henrissat B."/>
            <person name="Grigoriev I.V."/>
            <person name="Hibbett D.S."/>
            <person name="Martin F."/>
        </authorList>
    </citation>
    <scope>NUCLEOTIDE SEQUENCE [LARGE SCALE GENOMIC DNA]</scope>
    <source>
        <strain evidence="7">F 1598</strain>
    </source>
</reference>
<feature type="region of interest" description="Disordered" evidence="4">
    <location>
        <begin position="171"/>
        <end position="215"/>
    </location>
</feature>
<evidence type="ECO:0000256" key="1">
    <source>
        <dbReference type="ARBA" id="ARBA00022553"/>
    </source>
</evidence>
<evidence type="ECO:0000256" key="3">
    <source>
        <dbReference type="PROSITE-ProRule" id="PRU00169"/>
    </source>
</evidence>
<dbReference type="STRING" id="765440.A0A0C3EY78"/>
<dbReference type="InParanoid" id="A0A0C3EY78"/>
<gene>
    <name evidence="6" type="ORF">PILCRDRAFT_93360</name>
</gene>
<keyword evidence="7" id="KW-1185">Reference proteome</keyword>
<dbReference type="CDD" id="cd17546">
    <property type="entry name" value="REC_hyHK_CKI1_RcsC-like"/>
    <property type="match status" value="1"/>
</dbReference>
<evidence type="ECO:0000256" key="4">
    <source>
        <dbReference type="SAM" id="MobiDB-lite"/>
    </source>
</evidence>
<dbReference type="Proteomes" id="UP000054166">
    <property type="component" value="Unassembled WGS sequence"/>
</dbReference>
<evidence type="ECO:0000256" key="2">
    <source>
        <dbReference type="ARBA" id="ARBA00023012"/>
    </source>
</evidence>
<evidence type="ECO:0000259" key="5">
    <source>
        <dbReference type="PROSITE" id="PS50110"/>
    </source>
</evidence>
<dbReference type="SMART" id="SM00448">
    <property type="entry name" value="REC"/>
    <property type="match status" value="1"/>
</dbReference>
<dbReference type="SUPFAM" id="SSF52172">
    <property type="entry name" value="CheY-like"/>
    <property type="match status" value="1"/>
</dbReference>
<dbReference type="Pfam" id="PF00072">
    <property type="entry name" value="Response_reg"/>
    <property type="match status" value="1"/>
</dbReference>
<feature type="domain" description="Response regulatory" evidence="5">
    <location>
        <begin position="263"/>
        <end position="405"/>
    </location>
</feature>
<dbReference type="AlphaFoldDB" id="A0A0C3EY78"/>
<protein>
    <recommendedName>
        <fullName evidence="5">Response regulatory domain-containing protein</fullName>
    </recommendedName>
</protein>
<dbReference type="HOGENOM" id="CLU_664129_0_0_1"/>
<dbReference type="GO" id="GO:0000156">
    <property type="term" value="F:phosphorelay response regulator activity"/>
    <property type="evidence" value="ECO:0007669"/>
    <property type="project" value="UniProtKB-ARBA"/>
</dbReference>
<proteinExistence type="predicted"/>
<keyword evidence="1 3" id="KW-0597">Phosphoprotein</keyword>
<sequence>MHYSSDPIVTVDFAVRLVIQIADLLVDHGDSSHNHRDLLLQIKSLNQTLTMTRLAFQVYGGRPLGQSLSNMITPEVERVLDTCQGLNLTSINYLWRTVWRNRWDGDELVALRTKLSAYRQSLEEFLIALHSSRMDRMASAFKFIRALRIDVYYSRKCSGKFRVAETKLNHRSKNGDVQGDNESDGKVDENRSTETVDEEVMSPASQTNGTITRDDDGAHKQFFRRIHIICRNNVIATETKQPGPQAGSKGPVVDTNIVVPLIDVLIVEDNPINQTILSTFMKKKKIKYDVAKNGEEAVGKWRTGGFHIVLMDISMPVMDGIQATKEIRMIERDILSTPRLEGPLRTPSETPSSSTSPHPSSVIIIALLASTLQSDRVAALAAGCNDFLTKPISLMRLNNKITQWGSIFQSVRSK</sequence>
<dbReference type="PANTHER" id="PTHR45339">
    <property type="entry name" value="HYBRID SIGNAL TRANSDUCTION HISTIDINE KINASE J"/>
    <property type="match status" value="1"/>
</dbReference>
<feature type="compositionally biased region" description="Low complexity" evidence="4">
    <location>
        <begin position="346"/>
        <end position="358"/>
    </location>
</feature>
<feature type="region of interest" description="Disordered" evidence="4">
    <location>
        <begin position="338"/>
        <end position="358"/>
    </location>
</feature>
<keyword evidence="2" id="KW-0902">Two-component regulatory system</keyword>
<reference evidence="6 7" key="1">
    <citation type="submission" date="2014-04" db="EMBL/GenBank/DDBJ databases">
        <authorList>
            <consortium name="DOE Joint Genome Institute"/>
            <person name="Kuo A."/>
            <person name="Tarkka M."/>
            <person name="Buscot F."/>
            <person name="Kohler A."/>
            <person name="Nagy L.G."/>
            <person name="Floudas D."/>
            <person name="Copeland A."/>
            <person name="Barry K.W."/>
            <person name="Cichocki N."/>
            <person name="Veneault-Fourrey C."/>
            <person name="LaButti K."/>
            <person name="Lindquist E.A."/>
            <person name="Lipzen A."/>
            <person name="Lundell T."/>
            <person name="Morin E."/>
            <person name="Murat C."/>
            <person name="Sun H."/>
            <person name="Tunlid A."/>
            <person name="Henrissat B."/>
            <person name="Grigoriev I.V."/>
            <person name="Hibbett D.S."/>
            <person name="Martin F."/>
            <person name="Nordberg H.P."/>
            <person name="Cantor M.N."/>
            <person name="Hua S.X."/>
        </authorList>
    </citation>
    <scope>NUCLEOTIDE SEQUENCE [LARGE SCALE GENOMIC DNA]</scope>
    <source>
        <strain evidence="6 7">F 1598</strain>
    </source>
</reference>
<dbReference type="EMBL" id="KN833113">
    <property type="protein sequence ID" value="KIM72676.1"/>
    <property type="molecule type" value="Genomic_DNA"/>
</dbReference>
<feature type="compositionally biased region" description="Basic and acidic residues" evidence="4">
    <location>
        <begin position="183"/>
        <end position="194"/>
    </location>
</feature>
<dbReference type="Gene3D" id="3.40.50.2300">
    <property type="match status" value="1"/>
</dbReference>
<dbReference type="InterPro" id="IPR011006">
    <property type="entry name" value="CheY-like_superfamily"/>
</dbReference>
<dbReference type="OrthoDB" id="21225at2759"/>
<name>A0A0C3EY78_PILCF</name>
<feature type="modified residue" description="4-aspartylphosphate" evidence="3">
    <location>
        <position position="312"/>
    </location>
</feature>
<dbReference type="InterPro" id="IPR001789">
    <property type="entry name" value="Sig_transdc_resp-reg_receiver"/>
</dbReference>
<evidence type="ECO:0000313" key="6">
    <source>
        <dbReference type="EMBL" id="KIM72676.1"/>
    </source>
</evidence>
<dbReference type="FunFam" id="3.40.50.2300:FF:000146">
    <property type="entry name" value="Putative two-component response regulator SSK1p"/>
    <property type="match status" value="1"/>
</dbReference>